<gene>
    <name evidence="2" type="ORF">Mettu_3811</name>
</gene>
<protein>
    <submittedName>
        <fullName evidence="2">Uncharacterized protein</fullName>
    </submittedName>
</protein>
<proteinExistence type="predicted"/>
<dbReference type="AlphaFoldDB" id="G3J0E0"/>
<organism evidence="2 3">
    <name type="scientific">Methylobacter tundripaludum (strain ATCC BAA-1195 / DSM 17260 / SV96)</name>
    <dbReference type="NCBI Taxonomy" id="697282"/>
    <lineage>
        <taxon>Bacteria</taxon>
        <taxon>Pseudomonadati</taxon>
        <taxon>Pseudomonadota</taxon>
        <taxon>Gammaproteobacteria</taxon>
        <taxon>Methylococcales</taxon>
        <taxon>Methylococcaceae</taxon>
        <taxon>Methylobacter</taxon>
    </lineage>
</organism>
<feature type="compositionally biased region" description="Low complexity" evidence="1">
    <location>
        <begin position="137"/>
        <end position="152"/>
    </location>
</feature>
<dbReference type="eggNOG" id="ENOG5031M1R">
    <property type="taxonomic scope" value="Bacteria"/>
</dbReference>
<accession>G3J0E0</accession>
<dbReference type="RefSeq" id="WP_006893028.1">
    <property type="nucleotide sequence ID" value="NZ_JH109153.1"/>
</dbReference>
<dbReference type="OrthoDB" id="5570522at2"/>
<feature type="compositionally biased region" description="Basic and acidic residues" evidence="1">
    <location>
        <begin position="115"/>
        <end position="136"/>
    </location>
</feature>
<evidence type="ECO:0000313" key="2">
    <source>
        <dbReference type="EMBL" id="EGW20662.1"/>
    </source>
</evidence>
<evidence type="ECO:0000313" key="3">
    <source>
        <dbReference type="Proteomes" id="UP000004664"/>
    </source>
</evidence>
<dbReference type="STRING" id="697282.Mettu_3811"/>
<evidence type="ECO:0000256" key="1">
    <source>
        <dbReference type="SAM" id="MobiDB-lite"/>
    </source>
</evidence>
<feature type="region of interest" description="Disordered" evidence="1">
    <location>
        <begin position="109"/>
        <end position="152"/>
    </location>
</feature>
<dbReference type="EMBL" id="JH109153">
    <property type="protein sequence ID" value="EGW20662.1"/>
    <property type="molecule type" value="Genomic_DNA"/>
</dbReference>
<reference evidence="2 3" key="1">
    <citation type="submission" date="2011-06" db="EMBL/GenBank/DDBJ databases">
        <title>Genomic sequence of Methylobacter tundripaludum SV96.</title>
        <authorList>
            <consortium name="US DOE Joint Genome Institute"/>
            <person name="Lucas S."/>
            <person name="Han J."/>
            <person name="Lapidus A."/>
            <person name="Cheng J.-F."/>
            <person name="Goodwin L."/>
            <person name="Pitluck S."/>
            <person name="Held B."/>
            <person name="Detter J.C."/>
            <person name="Han C."/>
            <person name="Tapia R."/>
            <person name="Land M."/>
            <person name="Hauser L."/>
            <person name="Kyrpides N."/>
            <person name="Ivanova N."/>
            <person name="Ovchinnikova G."/>
            <person name="Pagani I."/>
            <person name="Klotz M.G."/>
            <person name="Dispirito A.A."/>
            <person name="Murrell J.C."/>
            <person name="Dunfield P."/>
            <person name="Kalyuzhnaya M.G."/>
            <person name="Svenning M."/>
            <person name="Trotsenko Y.A."/>
            <person name="Stein L.Y."/>
            <person name="Woyke T."/>
        </authorList>
    </citation>
    <scope>NUCLEOTIDE SEQUENCE [LARGE SCALE GENOMIC DNA]</scope>
    <source>
        <strain evidence="3">ATCC BAA-1195 / DSM 17260 / SV96</strain>
    </source>
</reference>
<sequence length="152" mass="16691">MTDQLTQNSFLGDMQTVIRGQVESLTRYEIDGDNKGGSIWVSKPNTGKNPNNLGNELIKVKMPFEMFDQKKAEVEAGKLYFPCQMEILCEINMGGQNKAVLTAISMKLDGPEPGQIKDEDIDKTTGEILPDKDKPKTGAAQTTTGTTHTNKP</sequence>
<name>G3J0E0_METTV</name>
<dbReference type="HOGENOM" id="CLU_1720219_0_0_6"/>
<keyword evidence="3" id="KW-1185">Reference proteome</keyword>
<dbReference type="Proteomes" id="UP000004664">
    <property type="component" value="Unassembled WGS sequence"/>
</dbReference>